<accession>A0A9W6C0X4</accession>
<evidence type="ECO:0000313" key="1">
    <source>
        <dbReference type="EMBL" id="GLC61847.1"/>
    </source>
</evidence>
<gene>
    <name evidence="1" type="primary">PLESTMB000669</name>
    <name evidence="1" type="ORF">PLESTB_001809900</name>
</gene>
<sequence length="119" mass="12868">MTVRSLVTSLLRGASTGAQQGFTKEAVVDLIQKAAAKDRGLRKAWQVKAASWVKKVHIDRGDVKVGHMSQGRFQVLPHLRPRYFVPADLDKFELKPYVEVEGLKKAAADAGAGAATPAS</sequence>
<reference evidence="1 2" key="1">
    <citation type="journal article" date="2023" name="Commun. Biol.">
        <title>Reorganization of the ancestral sex-determining regions during the evolution of trioecy in Pleodorina starrii.</title>
        <authorList>
            <person name="Takahashi K."/>
            <person name="Suzuki S."/>
            <person name="Kawai-Toyooka H."/>
            <person name="Yamamoto K."/>
            <person name="Hamaji T."/>
            <person name="Ootsuki R."/>
            <person name="Yamaguchi H."/>
            <person name="Kawachi M."/>
            <person name="Higashiyama T."/>
            <person name="Nozaki H."/>
        </authorList>
    </citation>
    <scope>NUCLEOTIDE SEQUENCE [LARGE SCALE GENOMIC DNA]</scope>
    <source>
        <strain evidence="1 2">NIES-4479</strain>
    </source>
</reference>
<evidence type="ECO:0000313" key="2">
    <source>
        <dbReference type="Proteomes" id="UP001165080"/>
    </source>
</evidence>
<organism evidence="1 2">
    <name type="scientific">Pleodorina starrii</name>
    <dbReference type="NCBI Taxonomy" id="330485"/>
    <lineage>
        <taxon>Eukaryota</taxon>
        <taxon>Viridiplantae</taxon>
        <taxon>Chlorophyta</taxon>
        <taxon>core chlorophytes</taxon>
        <taxon>Chlorophyceae</taxon>
        <taxon>CS clade</taxon>
        <taxon>Chlamydomonadales</taxon>
        <taxon>Volvocaceae</taxon>
        <taxon>Pleodorina</taxon>
    </lineage>
</organism>
<protein>
    <submittedName>
        <fullName evidence="1">Uncharacterized protein</fullName>
    </submittedName>
</protein>
<dbReference type="AlphaFoldDB" id="A0A9W6C0X4"/>
<proteinExistence type="predicted"/>
<dbReference type="OrthoDB" id="528331at2759"/>
<dbReference type="EMBL" id="BRXU01000053">
    <property type="protein sequence ID" value="GLC61847.1"/>
    <property type="molecule type" value="Genomic_DNA"/>
</dbReference>
<keyword evidence="2" id="KW-1185">Reference proteome</keyword>
<name>A0A9W6C0X4_9CHLO</name>
<dbReference type="Proteomes" id="UP001165080">
    <property type="component" value="Unassembled WGS sequence"/>
</dbReference>
<comment type="caution">
    <text evidence="1">The sequence shown here is derived from an EMBL/GenBank/DDBJ whole genome shotgun (WGS) entry which is preliminary data.</text>
</comment>